<feature type="transmembrane region" description="Helical" evidence="1">
    <location>
        <begin position="61"/>
        <end position="82"/>
    </location>
</feature>
<dbReference type="KEGG" id="part:PARC_a1623"/>
<keyword evidence="1" id="KW-0472">Membrane</keyword>
<accession>A0A290S271</accession>
<evidence type="ECO:0000256" key="1">
    <source>
        <dbReference type="SAM" id="Phobius"/>
    </source>
</evidence>
<dbReference type="Proteomes" id="UP000016505">
    <property type="component" value="Chromosome I"/>
</dbReference>
<feature type="transmembrane region" description="Helical" evidence="1">
    <location>
        <begin position="25"/>
        <end position="49"/>
    </location>
</feature>
<protein>
    <submittedName>
        <fullName evidence="2">Uncharacterized protein</fullName>
    </submittedName>
</protein>
<name>A0A290S271_9GAMM</name>
<proteinExistence type="predicted"/>
<sequence>MGGPSWFAFARAPQQIIDSSIQGSLLAPIGTITVASLMFACTIFAFSAVGLIRKVPLLKPALITIAMICLLRGLIAVPTFLTSSGLDTWQIVASTVWFYVGICFAAGSLEQYNLDKSGA</sequence>
<dbReference type="AlphaFoldDB" id="A0A290S271"/>
<reference evidence="2 3" key="1">
    <citation type="journal article" date="2012" name="J. Bacteriol.">
        <title>Genome sequences of type strains of seven species of the marine bacterium Pseudoalteromonas.</title>
        <authorList>
            <person name="Xie B.B."/>
            <person name="Shu Y.L."/>
            <person name="Qin Q.L."/>
            <person name="Rong J.C."/>
            <person name="Zhang X.Y."/>
            <person name="Chen X.L."/>
            <person name="Shi M."/>
            <person name="He H.L."/>
            <person name="Zhou B.C."/>
            <person name="Zhang Y.Z."/>
        </authorList>
    </citation>
    <scope>NUCLEOTIDE SEQUENCE [LARGE SCALE GENOMIC DNA]</scope>
    <source>
        <strain evidence="2 3">A 37-1-2</strain>
    </source>
</reference>
<evidence type="ECO:0000313" key="3">
    <source>
        <dbReference type="Proteomes" id="UP000016505"/>
    </source>
</evidence>
<dbReference type="EMBL" id="CP011025">
    <property type="protein sequence ID" value="ATC86218.1"/>
    <property type="molecule type" value="Genomic_DNA"/>
</dbReference>
<gene>
    <name evidence="2" type="ORF">PARC_a1623</name>
</gene>
<keyword evidence="1" id="KW-0812">Transmembrane</keyword>
<feature type="transmembrane region" description="Helical" evidence="1">
    <location>
        <begin position="88"/>
        <end position="109"/>
    </location>
</feature>
<evidence type="ECO:0000313" key="2">
    <source>
        <dbReference type="EMBL" id="ATC86218.1"/>
    </source>
</evidence>
<keyword evidence="1" id="KW-1133">Transmembrane helix</keyword>
<organism evidence="2 3">
    <name type="scientific">Pseudoalteromonas arctica A 37-1-2</name>
    <dbReference type="NCBI Taxonomy" id="1117313"/>
    <lineage>
        <taxon>Bacteria</taxon>
        <taxon>Pseudomonadati</taxon>
        <taxon>Pseudomonadota</taxon>
        <taxon>Gammaproteobacteria</taxon>
        <taxon>Alteromonadales</taxon>
        <taxon>Pseudoalteromonadaceae</taxon>
        <taxon>Pseudoalteromonas</taxon>
    </lineage>
</organism>